<dbReference type="PANTHER" id="PTHR33491">
    <property type="entry name" value="OSJNBA0016N04.9 PROTEIN"/>
    <property type="match status" value="1"/>
</dbReference>
<name>A0A6J5X3H8_PRUAR</name>
<evidence type="ECO:0000259" key="4">
    <source>
        <dbReference type="Pfam" id="PF13947"/>
    </source>
</evidence>
<evidence type="ECO:0000313" key="5">
    <source>
        <dbReference type="EMBL" id="CAB4306967.1"/>
    </source>
</evidence>
<dbReference type="InterPro" id="IPR025287">
    <property type="entry name" value="WAK_GUB"/>
</dbReference>
<keyword evidence="2 3" id="KW-0732">Signal</keyword>
<evidence type="ECO:0000256" key="2">
    <source>
        <dbReference type="ARBA" id="ARBA00022729"/>
    </source>
</evidence>
<dbReference type="OrthoDB" id="4062651at2759"/>
<accession>A0A6J5X3H8</accession>
<dbReference type="AlphaFoldDB" id="A0A6J5X3H8"/>
<evidence type="ECO:0000313" key="6">
    <source>
        <dbReference type="Proteomes" id="UP000507245"/>
    </source>
</evidence>
<evidence type="ECO:0000256" key="1">
    <source>
        <dbReference type="ARBA" id="ARBA00004167"/>
    </source>
</evidence>
<feature type="chain" id="PRO_5026939092" description="Wall-associated receptor kinase galacturonan-binding domain-containing protein" evidence="3">
    <location>
        <begin position="16"/>
        <end position="311"/>
    </location>
</feature>
<dbReference type="EMBL" id="CAEKKB010000004">
    <property type="protein sequence ID" value="CAB4306967.1"/>
    <property type="molecule type" value="Genomic_DNA"/>
</dbReference>
<dbReference type="Proteomes" id="UP000507245">
    <property type="component" value="Unassembled WGS sequence"/>
</dbReference>
<dbReference type="GO" id="GO:0030247">
    <property type="term" value="F:polysaccharide binding"/>
    <property type="evidence" value="ECO:0007669"/>
    <property type="project" value="InterPro"/>
</dbReference>
<dbReference type="Pfam" id="PF13947">
    <property type="entry name" value="GUB_WAK_bind"/>
    <property type="match status" value="1"/>
</dbReference>
<proteinExistence type="predicted"/>
<feature type="signal peptide" evidence="3">
    <location>
        <begin position="1"/>
        <end position="15"/>
    </location>
</feature>
<comment type="subcellular location">
    <subcellularLocation>
        <location evidence="1">Membrane</location>
        <topology evidence="1">Single-pass membrane protein</topology>
    </subcellularLocation>
</comment>
<organism evidence="5 6">
    <name type="scientific">Prunus armeniaca</name>
    <name type="common">Apricot</name>
    <name type="synonym">Armeniaca vulgaris</name>
    <dbReference type="NCBI Taxonomy" id="36596"/>
    <lineage>
        <taxon>Eukaryota</taxon>
        <taxon>Viridiplantae</taxon>
        <taxon>Streptophyta</taxon>
        <taxon>Embryophyta</taxon>
        <taxon>Tracheophyta</taxon>
        <taxon>Spermatophyta</taxon>
        <taxon>Magnoliopsida</taxon>
        <taxon>eudicotyledons</taxon>
        <taxon>Gunneridae</taxon>
        <taxon>Pentapetalae</taxon>
        <taxon>rosids</taxon>
        <taxon>fabids</taxon>
        <taxon>Rosales</taxon>
        <taxon>Rosaceae</taxon>
        <taxon>Amygdaloideae</taxon>
        <taxon>Amygdaleae</taxon>
        <taxon>Prunus</taxon>
    </lineage>
</organism>
<protein>
    <recommendedName>
        <fullName evidence="4">Wall-associated receptor kinase galacturonan-binding domain-containing protein</fullName>
    </recommendedName>
</protein>
<gene>
    <name evidence="5" type="ORF">ORAREDHAP_LOCUS25300</name>
</gene>
<keyword evidence="6" id="KW-1185">Reference proteome</keyword>
<evidence type="ECO:0000256" key="3">
    <source>
        <dbReference type="SAM" id="SignalP"/>
    </source>
</evidence>
<reference evidence="6" key="1">
    <citation type="journal article" date="2020" name="Genome Biol.">
        <title>Gamete binning: chromosome-level and haplotype-resolved genome assembly enabled by high-throughput single-cell sequencing of gamete genomes.</title>
        <authorList>
            <person name="Campoy J.A."/>
            <person name="Sun H."/>
            <person name="Goel M."/>
            <person name="Jiao W.-B."/>
            <person name="Folz-Donahue K."/>
            <person name="Wang N."/>
            <person name="Rubio M."/>
            <person name="Liu C."/>
            <person name="Kukat C."/>
            <person name="Ruiz D."/>
            <person name="Huettel B."/>
            <person name="Schneeberger K."/>
        </authorList>
    </citation>
    <scope>NUCLEOTIDE SEQUENCE [LARGE SCALE GENOMIC DNA]</scope>
    <source>
        <strain evidence="6">cv. Rojo Pasion</strain>
    </source>
</reference>
<sequence length="311" mass="33723">MLLVLLLAATNAVAAATTRISAREGGADDGKAGGLMAKHNCTPKCGNIDIPYPFGIGSGCYFGPRFEITCDQSNDGSTATRLMKTRMLVDNISLTEGHLQIRQLVNRDCYDAQGKPIGEDQSSGGLSVIPPYTISSDKNRFFVVGCDTYAHFVGGRGEQSYTTGCISVCKNNPTQYADSFDKNESCSGMGCCKTNIPPLLNNLTLKVASYENHTEVHDFNPCGYAFVVKMDQFTFSKTSFQYLNKTHRVPLVLDWQIGAESCGYAKQNNKTFACKGKSDCQDKPSSGYICLCNPGFQGNPYLEDSCEGIPS</sequence>
<dbReference type="GO" id="GO:0016020">
    <property type="term" value="C:membrane"/>
    <property type="evidence" value="ECO:0007669"/>
    <property type="project" value="UniProtKB-SubCell"/>
</dbReference>
<feature type="domain" description="Wall-associated receptor kinase galacturonan-binding" evidence="4">
    <location>
        <begin position="41"/>
        <end position="101"/>
    </location>
</feature>